<dbReference type="AlphaFoldDB" id="A0AAD7D6D3"/>
<sequence length="257" mass="27468">MQMVIAHVGIGDQSRVVLAIRAPSSLVARPLRSSRPDPHPRPRPAPAPLPASPPLVPRPAPPRPPAHEKTPNHSSRKPRPASSLRPGRWAVPSSDAAGYGEEEQRGRSCEAAGRCGALVAAGAAQEDVRRTCPSSASACTLSMDHDERGRACVHVRAHRLRRSSSHDCSPPPPPPPPPCPESSRPCARIASTPCTPALHPIPKLPITSHPPVPLVLPHKRARAVVHVLVLLRPVRSALFARVRMYDPSMPSEAADGR</sequence>
<evidence type="ECO:0000256" key="1">
    <source>
        <dbReference type="SAM" id="MobiDB-lite"/>
    </source>
</evidence>
<dbReference type="Proteomes" id="UP001221757">
    <property type="component" value="Unassembled WGS sequence"/>
</dbReference>
<feature type="compositionally biased region" description="Pro residues" evidence="1">
    <location>
        <begin position="43"/>
        <end position="64"/>
    </location>
</feature>
<keyword evidence="3" id="KW-1185">Reference proteome</keyword>
<protein>
    <submittedName>
        <fullName evidence="2">Uncharacterized protein</fullName>
    </submittedName>
</protein>
<name>A0AAD7D6D3_MYCRO</name>
<accession>A0AAD7D6D3</accession>
<gene>
    <name evidence="2" type="ORF">B0H17DRAFT_1333813</name>
</gene>
<proteinExistence type="predicted"/>
<evidence type="ECO:0000313" key="2">
    <source>
        <dbReference type="EMBL" id="KAJ7681116.1"/>
    </source>
</evidence>
<organism evidence="2 3">
    <name type="scientific">Mycena rosella</name>
    <name type="common">Pink bonnet</name>
    <name type="synonym">Agaricus rosellus</name>
    <dbReference type="NCBI Taxonomy" id="1033263"/>
    <lineage>
        <taxon>Eukaryota</taxon>
        <taxon>Fungi</taxon>
        <taxon>Dikarya</taxon>
        <taxon>Basidiomycota</taxon>
        <taxon>Agaricomycotina</taxon>
        <taxon>Agaricomycetes</taxon>
        <taxon>Agaricomycetidae</taxon>
        <taxon>Agaricales</taxon>
        <taxon>Marasmiineae</taxon>
        <taxon>Mycenaceae</taxon>
        <taxon>Mycena</taxon>
    </lineage>
</organism>
<reference evidence="2" key="1">
    <citation type="submission" date="2023-03" db="EMBL/GenBank/DDBJ databases">
        <title>Massive genome expansion in bonnet fungi (Mycena s.s.) driven by repeated elements and novel gene families across ecological guilds.</title>
        <authorList>
            <consortium name="Lawrence Berkeley National Laboratory"/>
            <person name="Harder C.B."/>
            <person name="Miyauchi S."/>
            <person name="Viragh M."/>
            <person name="Kuo A."/>
            <person name="Thoen E."/>
            <person name="Andreopoulos B."/>
            <person name="Lu D."/>
            <person name="Skrede I."/>
            <person name="Drula E."/>
            <person name="Henrissat B."/>
            <person name="Morin E."/>
            <person name="Kohler A."/>
            <person name="Barry K."/>
            <person name="LaButti K."/>
            <person name="Morin E."/>
            <person name="Salamov A."/>
            <person name="Lipzen A."/>
            <person name="Mereny Z."/>
            <person name="Hegedus B."/>
            <person name="Baldrian P."/>
            <person name="Stursova M."/>
            <person name="Weitz H."/>
            <person name="Taylor A."/>
            <person name="Grigoriev I.V."/>
            <person name="Nagy L.G."/>
            <person name="Martin F."/>
            <person name="Kauserud H."/>
        </authorList>
    </citation>
    <scope>NUCLEOTIDE SEQUENCE</scope>
    <source>
        <strain evidence="2">CBHHK067</strain>
    </source>
</reference>
<evidence type="ECO:0000313" key="3">
    <source>
        <dbReference type="Proteomes" id="UP001221757"/>
    </source>
</evidence>
<dbReference type="EMBL" id="JARKIE010000122">
    <property type="protein sequence ID" value="KAJ7681116.1"/>
    <property type="molecule type" value="Genomic_DNA"/>
</dbReference>
<feature type="compositionally biased region" description="Pro residues" evidence="1">
    <location>
        <begin position="169"/>
        <end position="180"/>
    </location>
</feature>
<feature type="region of interest" description="Disordered" evidence="1">
    <location>
        <begin position="22"/>
        <end position="102"/>
    </location>
</feature>
<comment type="caution">
    <text evidence="2">The sequence shown here is derived from an EMBL/GenBank/DDBJ whole genome shotgun (WGS) entry which is preliminary data.</text>
</comment>
<feature type="region of interest" description="Disordered" evidence="1">
    <location>
        <begin position="161"/>
        <end position="185"/>
    </location>
</feature>